<dbReference type="InterPro" id="IPR016032">
    <property type="entry name" value="Sig_transdc_resp-reg_C-effctor"/>
</dbReference>
<gene>
    <name evidence="3" type="ORF">HBO13_29260</name>
</gene>
<dbReference type="Proteomes" id="UP000535954">
    <property type="component" value="Unassembled WGS sequence"/>
</dbReference>
<dbReference type="InterPro" id="IPR000792">
    <property type="entry name" value="Tscrpt_reg_LuxR_C"/>
</dbReference>
<dbReference type="EMBL" id="JAAQYH010000020">
    <property type="protein sequence ID" value="NNA76725.1"/>
    <property type="molecule type" value="Genomic_DNA"/>
</dbReference>
<keyword evidence="1" id="KW-1133">Transmembrane helix</keyword>
<dbReference type="GO" id="GO:0003677">
    <property type="term" value="F:DNA binding"/>
    <property type="evidence" value="ECO:0007669"/>
    <property type="project" value="InterPro"/>
</dbReference>
<evidence type="ECO:0000256" key="1">
    <source>
        <dbReference type="SAM" id="Phobius"/>
    </source>
</evidence>
<dbReference type="InterPro" id="IPR036388">
    <property type="entry name" value="WH-like_DNA-bd_sf"/>
</dbReference>
<keyword evidence="1" id="KW-0812">Transmembrane</keyword>
<evidence type="ECO:0000313" key="4">
    <source>
        <dbReference type="Proteomes" id="UP000535954"/>
    </source>
</evidence>
<feature type="transmembrane region" description="Helical" evidence="1">
    <location>
        <begin position="79"/>
        <end position="97"/>
    </location>
</feature>
<proteinExistence type="predicted"/>
<dbReference type="AlphaFoldDB" id="A0A7Y1QD04"/>
<feature type="domain" description="HTH luxR-type" evidence="2">
    <location>
        <begin position="17"/>
        <end position="74"/>
    </location>
</feature>
<dbReference type="SMART" id="SM00421">
    <property type="entry name" value="HTH_LUXR"/>
    <property type="match status" value="1"/>
</dbReference>
<dbReference type="Pfam" id="PF00196">
    <property type="entry name" value="GerE"/>
    <property type="match status" value="1"/>
</dbReference>
<protein>
    <submittedName>
        <fullName evidence="3">Helix-turn-helix transcriptional regulator</fullName>
    </submittedName>
</protein>
<sequence length="129" mass="14003">MSAATSITVGTWQGFLGRGLALRELECVLGLALGKTSKQLAQDMGIEAESVKKRVLSASTKLGVRLRAQLVAEAMRRQIIAPSVMALIALLTTHAVLGDDQMLRVRRGAGERRVELRMTARRIEGYTIA</sequence>
<keyword evidence="1" id="KW-0472">Membrane</keyword>
<accession>A0A7Y1QD04</accession>
<evidence type="ECO:0000259" key="2">
    <source>
        <dbReference type="SMART" id="SM00421"/>
    </source>
</evidence>
<dbReference type="GO" id="GO:0006355">
    <property type="term" value="P:regulation of DNA-templated transcription"/>
    <property type="evidence" value="ECO:0007669"/>
    <property type="project" value="InterPro"/>
</dbReference>
<dbReference type="SUPFAM" id="SSF46894">
    <property type="entry name" value="C-terminal effector domain of the bipartite response regulators"/>
    <property type="match status" value="1"/>
</dbReference>
<name>A0A7Y1QD04_9PSED</name>
<reference evidence="3 4" key="1">
    <citation type="journal article" date="2020" name="Front. Microbiol.">
        <title>Genetic Organization of the aprX-lipA2 Operon Affects the Proteolytic Potential of Pseudomonas Species in Milk.</title>
        <authorList>
            <person name="Maier C."/>
            <person name="Huptas C."/>
            <person name="von Neubeck M."/>
            <person name="Scherer S."/>
            <person name="Wenning M."/>
            <person name="Lucking G."/>
        </authorList>
    </citation>
    <scope>NUCLEOTIDE SEQUENCE [LARGE SCALE GENOMIC DNA]</scope>
    <source>
        <strain evidence="3 4">WS 5405</strain>
    </source>
</reference>
<organism evidence="3 4">
    <name type="scientific">Pseudomonas lactis</name>
    <dbReference type="NCBI Taxonomy" id="1615674"/>
    <lineage>
        <taxon>Bacteria</taxon>
        <taxon>Pseudomonadati</taxon>
        <taxon>Pseudomonadota</taxon>
        <taxon>Gammaproteobacteria</taxon>
        <taxon>Pseudomonadales</taxon>
        <taxon>Pseudomonadaceae</taxon>
        <taxon>Pseudomonas</taxon>
    </lineage>
</organism>
<comment type="caution">
    <text evidence="3">The sequence shown here is derived from an EMBL/GenBank/DDBJ whole genome shotgun (WGS) entry which is preliminary data.</text>
</comment>
<evidence type="ECO:0000313" key="3">
    <source>
        <dbReference type="EMBL" id="NNA76725.1"/>
    </source>
</evidence>
<dbReference type="Gene3D" id="1.10.10.10">
    <property type="entry name" value="Winged helix-like DNA-binding domain superfamily/Winged helix DNA-binding domain"/>
    <property type="match status" value="1"/>
</dbReference>
<dbReference type="RefSeq" id="WP_169900479.1">
    <property type="nucleotide sequence ID" value="NZ_JAAQYH010000020.1"/>
</dbReference>